<name>A0A1J6IIJ3_NICAT</name>
<evidence type="ECO:0000313" key="3">
    <source>
        <dbReference type="Proteomes" id="UP000187609"/>
    </source>
</evidence>
<feature type="compositionally biased region" description="Basic and acidic residues" evidence="1">
    <location>
        <begin position="172"/>
        <end position="184"/>
    </location>
</feature>
<proteinExistence type="predicted"/>
<dbReference type="EMBL" id="MJEQ01037185">
    <property type="protein sequence ID" value="OIT04514.1"/>
    <property type="molecule type" value="Genomic_DNA"/>
</dbReference>
<feature type="compositionally biased region" description="Polar residues" evidence="1">
    <location>
        <begin position="205"/>
        <end position="215"/>
    </location>
</feature>
<feature type="compositionally biased region" description="Basic and acidic residues" evidence="1">
    <location>
        <begin position="294"/>
        <end position="310"/>
    </location>
</feature>
<feature type="region of interest" description="Disordered" evidence="1">
    <location>
        <begin position="281"/>
        <end position="327"/>
    </location>
</feature>
<dbReference type="OMA" id="IFAPREC"/>
<protein>
    <recommendedName>
        <fullName evidence="4">DUF4283 domain-containing protein</fullName>
    </recommendedName>
</protein>
<gene>
    <name evidence="2" type="ORF">A4A49_00777</name>
</gene>
<evidence type="ECO:0000313" key="2">
    <source>
        <dbReference type="EMBL" id="OIT04514.1"/>
    </source>
</evidence>
<comment type="caution">
    <text evidence="2">The sequence shown here is derived from an EMBL/GenBank/DDBJ whole genome shotgun (WGS) entry which is preliminary data.</text>
</comment>
<feature type="compositionally biased region" description="Basic and acidic residues" evidence="1">
    <location>
        <begin position="318"/>
        <end position="327"/>
    </location>
</feature>
<feature type="region of interest" description="Disordered" evidence="1">
    <location>
        <begin position="172"/>
        <end position="215"/>
    </location>
</feature>
<sequence>MWQMCCTKCNPWWKPEEETPIAIAWISFPELPPNFFEGEDESGQEEFKLINIKYDYMAKYCKTCKKQGHNEIHCWVIQLELHKRYDEVIEDQGTEKEVFGTTADSSKVLSSGKEQKFDNVKGKNKAEAVATKNKFDALKLEEFDPPALQITCGKEDGTVKEKVKKMKLNVSNKEKEKKQLDNAQKRTPIPKGTGSSIFAPRECNLNPNATGNGVDTQKERTVDWVQRRFGAPKESLNVTTNYSCQEVPSQTMGGYSKEIEITGTTNDGKELWSDEVELMKENVKDNQEDISNNQREDEQEKLAGSSHEDATVNPSLKTRVEGDHVFN</sequence>
<dbReference type="AlphaFoldDB" id="A0A1J6IIJ3"/>
<reference evidence="2" key="1">
    <citation type="submission" date="2016-11" db="EMBL/GenBank/DDBJ databases">
        <title>The genome of Nicotiana attenuata.</title>
        <authorList>
            <person name="Xu S."/>
            <person name="Brockmoeller T."/>
            <person name="Gaquerel E."/>
            <person name="Navarro A."/>
            <person name="Kuhl H."/>
            <person name="Gase K."/>
            <person name="Ling Z."/>
            <person name="Zhou W."/>
            <person name="Kreitzer C."/>
            <person name="Stanke M."/>
            <person name="Tang H."/>
            <person name="Lyons E."/>
            <person name="Pandey P."/>
            <person name="Pandey S.P."/>
            <person name="Timmermann B."/>
            <person name="Baldwin I.T."/>
        </authorList>
    </citation>
    <scope>NUCLEOTIDE SEQUENCE [LARGE SCALE GENOMIC DNA]</scope>
    <source>
        <strain evidence="2">UT</strain>
    </source>
</reference>
<evidence type="ECO:0008006" key="4">
    <source>
        <dbReference type="Google" id="ProtNLM"/>
    </source>
</evidence>
<keyword evidence="3" id="KW-1185">Reference proteome</keyword>
<dbReference type="Gramene" id="OIT04514">
    <property type="protein sequence ID" value="OIT04514"/>
    <property type="gene ID" value="A4A49_00777"/>
</dbReference>
<organism evidence="2 3">
    <name type="scientific">Nicotiana attenuata</name>
    <name type="common">Coyote tobacco</name>
    <dbReference type="NCBI Taxonomy" id="49451"/>
    <lineage>
        <taxon>Eukaryota</taxon>
        <taxon>Viridiplantae</taxon>
        <taxon>Streptophyta</taxon>
        <taxon>Embryophyta</taxon>
        <taxon>Tracheophyta</taxon>
        <taxon>Spermatophyta</taxon>
        <taxon>Magnoliopsida</taxon>
        <taxon>eudicotyledons</taxon>
        <taxon>Gunneridae</taxon>
        <taxon>Pentapetalae</taxon>
        <taxon>asterids</taxon>
        <taxon>lamiids</taxon>
        <taxon>Solanales</taxon>
        <taxon>Solanaceae</taxon>
        <taxon>Nicotianoideae</taxon>
        <taxon>Nicotianeae</taxon>
        <taxon>Nicotiana</taxon>
    </lineage>
</organism>
<accession>A0A1J6IIJ3</accession>
<dbReference type="Proteomes" id="UP000187609">
    <property type="component" value="Unassembled WGS sequence"/>
</dbReference>
<evidence type="ECO:0000256" key="1">
    <source>
        <dbReference type="SAM" id="MobiDB-lite"/>
    </source>
</evidence>